<dbReference type="EMBL" id="FXZM01000001">
    <property type="protein sequence ID" value="SMY10681.1"/>
    <property type="molecule type" value="Genomic_DNA"/>
</dbReference>
<feature type="transmembrane region" description="Helical" evidence="8">
    <location>
        <begin position="182"/>
        <end position="203"/>
    </location>
</feature>
<dbReference type="OrthoDB" id="63984at2"/>
<dbReference type="InterPro" id="IPR011701">
    <property type="entry name" value="MFS"/>
</dbReference>
<evidence type="ECO:0000256" key="8">
    <source>
        <dbReference type="SAM" id="Phobius"/>
    </source>
</evidence>
<dbReference type="PANTHER" id="PTHR43271">
    <property type="entry name" value="BLL2771 PROTEIN"/>
    <property type="match status" value="1"/>
</dbReference>
<keyword evidence="5 8" id="KW-0812">Transmembrane</keyword>
<dbReference type="InterPro" id="IPR036259">
    <property type="entry name" value="MFS_trans_sf"/>
</dbReference>
<evidence type="ECO:0000259" key="9">
    <source>
        <dbReference type="PROSITE" id="PS50850"/>
    </source>
</evidence>
<evidence type="ECO:0000313" key="10">
    <source>
        <dbReference type="EMBL" id="SMY10681.1"/>
    </source>
</evidence>
<dbReference type="RefSeq" id="WP_101587018.1">
    <property type="nucleotide sequence ID" value="NZ_FXZM01000001.1"/>
</dbReference>
<keyword evidence="7 8" id="KW-0472">Membrane</keyword>
<dbReference type="PROSITE" id="PS50850">
    <property type="entry name" value="MFS"/>
    <property type="match status" value="1"/>
</dbReference>
<evidence type="ECO:0000256" key="7">
    <source>
        <dbReference type="ARBA" id="ARBA00023136"/>
    </source>
</evidence>
<comment type="subcellular location">
    <subcellularLocation>
        <location evidence="1">Cell membrane</location>
        <topology evidence="1">Multi-pass membrane protein</topology>
    </subcellularLocation>
</comment>
<protein>
    <submittedName>
        <fullName evidence="10">MFS transporter, YNFM family, putative membrane transport protein</fullName>
    </submittedName>
</protein>
<evidence type="ECO:0000256" key="1">
    <source>
        <dbReference type="ARBA" id="ARBA00004651"/>
    </source>
</evidence>
<feature type="transmembrane region" description="Helical" evidence="8">
    <location>
        <begin position="230"/>
        <end position="250"/>
    </location>
</feature>
<keyword evidence="3" id="KW-0813">Transport</keyword>
<evidence type="ECO:0000256" key="4">
    <source>
        <dbReference type="ARBA" id="ARBA00022475"/>
    </source>
</evidence>
<feature type="transmembrane region" description="Helical" evidence="8">
    <location>
        <begin position="347"/>
        <end position="368"/>
    </location>
</feature>
<gene>
    <name evidence="10" type="ORF">BJEO58_00253</name>
</gene>
<feature type="domain" description="Major facilitator superfamily (MFS) profile" evidence="9">
    <location>
        <begin position="13"/>
        <end position="414"/>
    </location>
</feature>
<reference evidence="11" key="1">
    <citation type="submission" date="2017-03" db="EMBL/GenBank/DDBJ databases">
        <authorList>
            <person name="Monnet C."/>
        </authorList>
    </citation>
    <scope>NUCLEOTIDE SEQUENCE [LARGE SCALE GENOMIC DNA]</scope>
    <source>
        <strain evidence="11">SJ5-8</strain>
    </source>
</reference>
<name>A0A2H1L190_9MICO</name>
<dbReference type="GO" id="GO:0022857">
    <property type="term" value="F:transmembrane transporter activity"/>
    <property type="evidence" value="ECO:0007669"/>
    <property type="project" value="InterPro"/>
</dbReference>
<organism evidence="10 11">
    <name type="scientific">Brevibacterium jeotgali</name>
    <dbReference type="NCBI Taxonomy" id="1262550"/>
    <lineage>
        <taxon>Bacteria</taxon>
        <taxon>Bacillati</taxon>
        <taxon>Actinomycetota</taxon>
        <taxon>Actinomycetes</taxon>
        <taxon>Micrococcales</taxon>
        <taxon>Brevibacteriaceae</taxon>
        <taxon>Brevibacterium</taxon>
    </lineage>
</organism>
<dbReference type="GO" id="GO:0005886">
    <property type="term" value="C:plasma membrane"/>
    <property type="evidence" value="ECO:0007669"/>
    <property type="project" value="UniProtKB-SubCell"/>
</dbReference>
<sequence>MSDFEGYLRGDPQAKRIEVGLLMAGLATFTLLYATQAILPYFTRDYGISPAEAALSVSMATAGLGVGLIFAVPVSERIGRVRLIRWSLILASLLALVVAFLPSWPLFLGARFLMGFVLAGLPATAAVYLKEEIHRTYVAAATGIYIFGTTLGGLSGRVLSALTIEVAHQWGYAGTGVLSESHLALFVTGLLALGCAVGCWFLLPESRGFVPHFDSPRELMRKFGRAFRDPVLLGLYAIGGLGMGTFVGAFNSLAFRLEAAPYLLSVGAMGLIYFVYPVAGVGSIVAGRLGGRYSLRAVLPYGPLVAVIGILLMGLSHLVWVVLGIAILSVGFFMSHSLASTWVAQRATASVGVPAQAASMYMLVYYAGSSLNGNLAPLAWELRGWSGVTTLSLVFMGTAFVLSVLLARSRPLVR</sequence>
<feature type="transmembrane region" description="Helical" evidence="8">
    <location>
        <begin position="54"/>
        <end position="74"/>
    </location>
</feature>
<dbReference type="PANTHER" id="PTHR43271:SF1">
    <property type="entry name" value="INNER MEMBRANE TRANSPORT PROTEIN YNFM"/>
    <property type="match status" value="1"/>
</dbReference>
<dbReference type="Gene3D" id="1.20.1250.20">
    <property type="entry name" value="MFS general substrate transporter like domains"/>
    <property type="match status" value="1"/>
</dbReference>
<dbReference type="AlphaFoldDB" id="A0A2H1L190"/>
<keyword evidence="4" id="KW-1003">Cell membrane</keyword>
<dbReference type="Proteomes" id="UP000234462">
    <property type="component" value="Unassembled WGS sequence"/>
</dbReference>
<comment type="similarity">
    <text evidence="2">Belongs to the major facilitator superfamily.</text>
</comment>
<dbReference type="CDD" id="cd17324">
    <property type="entry name" value="MFS_NepI_like"/>
    <property type="match status" value="1"/>
</dbReference>
<feature type="transmembrane region" description="Helical" evidence="8">
    <location>
        <begin position="388"/>
        <end position="407"/>
    </location>
</feature>
<feature type="transmembrane region" description="Helical" evidence="8">
    <location>
        <begin position="136"/>
        <end position="162"/>
    </location>
</feature>
<evidence type="ECO:0000313" key="11">
    <source>
        <dbReference type="Proteomes" id="UP000234462"/>
    </source>
</evidence>
<accession>A0A2H1L190</accession>
<dbReference type="SUPFAM" id="SSF103473">
    <property type="entry name" value="MFS general substrate transporter"/>
    <property type="match status" value="1"/>
</dbReference>
<feature type="transmembrane region" description="Helical" evidence="8">
    <location>
        <begin position="318"/>
        <end position="335"/>
    </location>
</feature>
<keyword evidence="11" id="KW-1185">Reference proteome</keyword>
<feature type="transmembrane region" description="Helical" evidence="8">
    <location>
        <begin position="262"/>
        <end position="286"/>
    </location>
</feature>
<feature type="transmembrane region" description="Helical" evidence="8">
    <location>
        <begin position="21"/>
        <end position="42"/>
    </location>
</feature>
<keyword evidence="6 8" id="KW-1133">Transmembrane helix</keyword>
<dbReference type="InterPro" id="IPR020846">
    <property type="entry name" value="MFS_dom"/>
</dbReference>
<evidence type="ECO:0000256" key="3">
    <source>
        <dbReference type="ARBA" id="ARBA00022448"/>
    </source>
</evidence>
<feature type="transmembrane region" description="Helical" evidence="8">
    <location>
        <begin position="110"/>
        <end position="129"/>
    </location>
</feature>
<feature type="transmembrane region" description="Helical" evidence="8">
    <location>
        <begin position="293"/>
        <end position="312"/>
    </location>
</feature>
<evidence type="ECO:0000256" key="2">
    <source>
        <dbReference type="ARBA" id="ARBA00008335"/>
    </source>
</evidence>
<evidence type="ECO:0000256" key="5">
    <source>
        <dbReference type="ARBA" id="ARBA00022692"/>
    </source>
</evidence>
<feature type="transmembrane region" description="Helical" evidence="8">
    <location>
        <begin position="86"/>
        <end position="104"/>
    </location>
</feature>
<proteinExistence type="inferred from homology"/>
<dbReference type="Pfam" id="PF07690">
    <property type="entry name" value="MFS_1"/>
    <property type="match status" value="1"/>
</dbReference>
<evidence type="ECO:0000256" key="6">
    <source>
        <dbReference type="ARBA" id="ARBA00022989"/>
    </source>
</evidence>